<dbReference type="RefSeq" id="WP_369000051.1">
    <property type="nucleotide sequence ID" value="NZ_CP158487.1"/>
</dbReference>
<dbReference type="EMBL" id="CP158487">
    <property type="protein sequence ID" value="XDN89514.1"/>
    <property type="molecule type" value="Genomic_DNA"/>
</dbReference>
<proteinExistence type="predicted"/>
<accession>A0AB39J7H0</accession>
<sequence>MGIYYNPVDDIIDGRVGTFINTHDYNEAMRQLPHGHHLYALCDRLIFKQAVCVDDESDFDEFFGQYAQGLLISFQLIALPEDTHQLALLGSGL</sequence>
<name>A0AB39J7H0_9BACT</name>
<dbReference type="AlphaFoldDB" id="A0AB39J7H0"/>
<protein>
    <submittedName>
        <fullName evidence="1">Uncharacterized protein</fullName>
    </submittedName>
</protein>
<gene>
    <name evidence="1" type="ORF">TM074_02285</name>
</gene>
<reference evidence="1" key="1">
    <citation type="submission" date="2024-06" db="EMBL/GenBank/DDBJ databases">
        <authorList>
            <person name="Atkinson C."/>
            <person name="McLean J."/>
            <person name="Gallagher L."/>
            <person name="Bor B."/>
            <person name="Mougous J."/>
        </authorList>
    </citation>
    <scope>NUCLEOTIDE SEQUENCE</scope>
    <source>
        <strain evidence="1">TM7-074</strain>
    </source>
</reference>
<organism evidence="1">
    <name type="scientific">Candidatus Nanosynbacter sp. TM7-074</name>
    <dbReference type="NCBI Taxonomy" id="3158573"/>
    <lineage>
        <taxon>Bacteria</taxon>
        <taxon>Candidatus Saccharimonadota</taxon>
        <taxon>Candidatus Saccharimonadia</taxon>
        <taxon>Candidatus Nanosynbacterales</taxon>
        <taxon>Candidatus Nanosynbacteraceae</taxon>
        <taxon>Candidatus Nanosynbacter</taxon>
    </lineage>
</organism>
<evidence type="ECO:0000313" key="1">
    <source>
        <dbReference type="EMBL" id="XDN89514.1"/>
    </source>
</evidence>